<dbReference type="Proteomes" id="UP000013047">
    <property type="component" value="Unassembled WGS sequence"/>
</dbReference>
<dbReference type="EMBL" id="AMXF01000576">
    <property type="protein sequence ID" value="ENO84906.1"/>
    <property type="molecule type" value="Genomic_DNA"/>
</dbReference>
<name>N6XT55_9RHOO</name>
<proteinExistence type="predicted"/>
<evidence type="ECO:0000313" key="1">
    <source>
        <dbReference type="EMBL" id="ENO84906.1"/>
    </source>
</evidence>
<comment type="caution">
    <text evidence="1">The sequence shown here is derived from an EMBL/GenBank/DDBJ whole genome shotgun (WGS) entry which is preliminary data.</text>
</comment>
<dbReference type="AlphaFoldDB" id="N6XT55"/>
<protein>
    <submittedName>
        <fullName evidence="1">General secretion pathway protein L</fullName>
    </submittedName>
</protein>
<sequence length="45" mass="5185">MTTTLMLLAGERWPQEPTADWVLLDAARRPLDRGRSDPRHWPAAE</sequence>
<evidence type="ECO:0000313" key="2">
    <source>
        <dbReference type="Proteomes" id="UP000013047"/>
    </source>
</evidence>
<gene>
    <name evidence="1" type="ORF">C667_24204</name>
</gene>
<keyword evidence="2" id="KW-1185">Reference proteome</keyword>
<reference evidence="1 2" key="1">
    <citation type="submission" date="2012-09" db="EMBL/GenBank/DDBJ databases">
        <title>Draft Genome Sequences of 6 Strains from Genus Thauera.</title>
        <authorList>
            <person name="Liu B."/>
            <person name="Shapleigh J.P."/>
            <person name="Frostegard A.H."/>
        </authorList>
    </citation>
    <scope>NUCLEOTIDE SEQUENCE [LARGE SCALE GENOMIC DNA]</scope>
    <source>
        <strain evidence="1 2">B4P</strain>
    </source>
</reference>
<feature type="non-terminal residue" evidence="1">
    <location>
        <position position="45"/>
    </location>
</feature>
<accession>N6XT55</accession>
<organism evidence="1 2">
    <name type="scientific">Thauera phenylacetica B4P</name>
    <dbReference type="NCBI Taxonomy" id="1234382"/>
    <lineage>
        <taxon>Bacteria</taxon>
        <taxon>Pseudomonadati</taxon>
        <taxon>Pseudomonadota</taxon>
        <taxon>Betaproteobacteria</taxon>
        <taxon>Rhodocyclales</taxon>
        <taxon>Zoogloeaceae</taxon>
        <taxon>Thauera</taxon>
    </lineage>
</organism>